<keyword evidence="3" id="KW-1185">Reference proteome</keyword>
<evidence type="ECO:0000313" key="3">
    <source>
        <dbReference type="Proteomes" id="UP000314294"/>
    </source>
</evidence>
<gene>
    <name evidence="2" type="ORF">EYF80_032103</name>
</gene>
<name>A0A4Z2GWH8_9TELE</name>
<sequence>MLNTRALIAVVMERRCDATRVTTSGGRHTGNQKGKQTQKERSAWSTSTGVTNQPASGERRRYLRHGAAPTARTRPPPPRNPTSEALLLSSVPTRVRGENNKSFSPV</sequence>
<feature type="compositionally biased region" description="Polar residues" evidence="1">
    <location>
        <begin position="20"/>
        <end position="35"/>
    </location>
</feature>
<proteinExistence type="predicted"/>
<evidence type="ECO:0000256" key="1">
    <source>
        <dbReference type="SAM" id="MobiDB-lite"/>
    </source>
</evidence>
<evidence type="ECO:0000313" key="2">
    <source>
        <dbReference type="EMBL" id="TNN57641.1"/>
    </source>
</evidence>
<feature type="compositionally biased region" description="Polar residues" evidence="1">
    <location>
        <begin position="43"/>
        <end position="55"/>
    </location>
</feature>
<accession>A0A4Z2GWH8</accession>
<organism evidence="2 3">
    <name type="scientific">Liparis tanakae</name>
    <name type="common">Tanaka's snailfish</name>
    <dbReference type="NCBI Taxonomy" id="230148"/>
    <lineage>
        <taxon>Eukaryota</taxon>
        <taxon>Metazoa</taxon>
        <taxon>Chordata</taxon>
        <taxon>Craniata</taxon>
        <taxon>Vertebrata</taxon>
        <taxon>Euteleostomi</taxon>
        <taxon>Actinopterygii</taxon>
        <taxon>Neopterygii</taxon>
        <taxon>Teleostei</taxon>
        <taxon>Neoteleostei</taxon>
        <taxon>Acanthomorphata</taxon>
        <taxon>Eupercaria</taxon>
        <taxon>Perciformes</taxon>
        <taxon>Cottioidei</taxon>
        <taxon>Cottales</taxon>
        <taxon>Liparidae</taxon>
        <taxon>Liparis</taxon>
    </lineage>
</organism>
<dbReference type="Proteomes" id="UP000314294">
    <property type="component" value="Unassembled WGS sequence"/>
</dbReference>
<reference evidence="2 3" key="1">
    <citation type="submission" date="2019-03" db="EMBL/GenBank/DDBJ databases">
        <title>First draft genome of Liparis tanakae, snailfish: a comprehensive survey of snailfish specific genes.</title>
        <authorList>
            <person name="Kim W."/>
            <person name="Song I."/>
            <person name="Jeong J.-H."/>
            <person name="Kim D."/>
            <person name="Kim S."/>
            <person name="Ryu S."/>
            <person name="Song J.Y."/>
            <person name="Lee S.K."/>
        </authorList>
    </citation>
    <scope>NUCLEOTIDE SEQUENCE [LARGE SCALE GENOMIC DNA]</scope>
    <source>
        <tissue evidence="2">Muscle</tissue>
    </source>
</reference>
<protein>
    <submittedName>
        <fullName evidence="2">Uncharacterized protein</fullName>
    </submittedName>
</protein>
<comment type="caution">
    <text evidence="2">The sequence shown here is derived from an EMBL/GenBank/DDBJ whole genome shotgun (WGS) entry which is preliminary data.</text>
</comment>
<feature type="region of interest" description="Disordered" evidence="1">
    <location>
        <begin position="18"/>
        <end position="106"/>
    </location>
</feature>
<dbReference type="EMBL" id="SRLO01000399">
    <property type="protein sequence ID" value="TNN57641.1"/>
    <property type="molecule type" value="Genomic_DNA"/>
</dbReference>
<dbReference type="AlphaFoldDB" id="A0A4Z2GWH8"/>